<feature type="transmembrane region" description="Helical" evidence="8">
    <location>
        <begin position="94"/>
        <end position="113"/>
    </location>
</feature>
<organism evidence="9 10">
    <name type="scientific">Candidatus Fimadaptatus faecigallinarum</name>
    <dbReference type="NCBI Taxonomy" id="2840814"/>
    <lineage>
        <taxon>Bacteria</taxon>
        <taxon>Bacillati</taxon>
        <taxon>Bacillota</taxon>
        <taxon>Clostridia</taxon>
        <taxon>Eubacteriales</taxon>
        <taxon>Candidatus Fimadaptatus</taxon>
    </lineage>
</organism>
<dbReference type="EMBL" id="DVNK01000039">
    <property type="protein sequence ID" value="HIU46850.1"/>
    <property type="molecule type" value="Genomic_DNA"/>
</dbReference>
<feature type="transmembrane region" description="Helical" evidence="8">
    <location>
        <begin position="133"/>
        <end position="162"/>
    </location>
</feature>
<evidence type="ECO:0000256" key="5">
    <source>
        <dbReference type="ARBA" id="ARBA00022692"/>
    </source>
</evidence>
<gene>
    <name evidence="9" type="ORF">IAC59_06290</name>
</gene>
<evidence type="ECO:0000256" key="4">
    <source>
        <dbReference type="ARBA" id="ARBA00022475"/>
    </source>
</evidence>
<sequence length="247" mass="25330">MLLVVCGLVFLASFIDSIAGGGGLISLPAYLAVGLPTAYAAGTNKLTASAGTVMAVLRFGRGKKIDWSVALLAAAGALPGAYAGAWLMQLLPAATSRVILMVMIPLAAVIIFAREKLGHDWNVSVRRPRLAALLIGLSIGFYDGLVGPGTGTFLIILFTALLGMGDVDASGSAKVVNLASNVAALISMLLGGHVLWSLGLPAMCCSVLGGYLGSGMALKRGARLVRGVMLVVLALLMIKLIYDMCVG</sequence>
<evidence type="ECO:0000313" key="9">
    <source>
        <dbReference type="EMBL" id="HIU46850.1"/>
    </source>
</evidence>
<evidence type="ECO:0000256" key="6">
    <source>
        <dbReference type="ARBA" id="ARBA00022989"/>
    </source>
</evidence>
<dbReference type="InterPro" id="IPR052017">
    <property type="entry name" value="TSUP"/>
</dbReference>
<evidence type="ECO:0000256" key="7">
    <source>
        <dbReference type="ARBA" id="ARBA00023136"/>
    </source>
</evidence>
<evidence type="ECO:0000256" key="8">
    <source>
        <dbReference type="RuleBase" id="RU363041"/>
    </source>
</evidence>
<reference evidence="9" key="2">
    <citation type="journal article" date="2021" name="PeerJ">
        <title>Extensive microbial diversity within the chicken gut microbiome revealed by metagenomics and culture.</title>
        <authorList>
            <person name="Gilroy R."/>
            <person name="Ravi A."/>
            <person name="Getino M."/>
            <person name="Pursley I."/>
            <person name="Horton D.L."/>
            <person name="Alikhan N.F."/>
            <person name="Baker D."/>
            <person name="Gharbi K."/>
            <person name="Hall N."/>
            <person name="Watson M."/>
            <person name="Adriaenssens E.M."/>
            <person name="Foster-Nyarko E."/>
            <person name="Jarju S."/>
            <person name="Secka A."/>
            <person name="Antonio M."/>
            <person name="Oren A."/>
            <person name="Chaudhuri R.R."/>
            <person name="La Ragione R."/>
            <person name="Hildebrand F."/>
            <person name="Pallen M.J."/>
        </authorList>
    </citation>
    <scope>NUCLEOTIDE SEQUENCE</scope>
    <source>
        <strain evidence="9">ChiSxjej2B14-8506</strain>
    </source>
</reference>
<evidence type="ECO:0000256" key="3">
    <source>
        <dbReference type="ARBA" id="ARBA00022448"/>
    </source>
</evidence>
<feature type="transmembrane region" description="Helical" evidence="8">
    <location>
        <begin position="37"/>
        <end position="57"/>
    </location>
</feature>
<dbReference type="PANTHER" id="PTHR30269:SF0">
    <property type="entry name" value="MEMBRANE TRANSPORTER PROTEIN YFCA-RELATED"/>
    <property type="match status" value="1"/>
</dbReference>
<keyword evidence="4 8" id="KW-1003">Cell membrane</keyword>
<feature type="transmembrane region" description="Helical" evidence="8">
    <location>
        <begin position="182"/>
        <end position="212"/>
    </location>
</feature>
<evidence type="ECO:0000313" key="10">
    <source>
        <dbReference type="Proteomes" id="UP000824123"/>
    </source>
</evidence>
<keyword evidence="5 8" id="KW-0812">Transmembrane</keyword>
<comment type="caution">
    <text evidence="9">The sequence shown here is derived from an EMBL/GenBank/DDBJ whole genome shotgun (WGS) entry which is preliminary data.</text>
</comment>
<dbReference type="GO" id="GO:0005886">
    <property type="term" value="C:plasma membrane"/>
    <property type="evidence" value="ECO:0007669"/>
    <property type="project" value="UniProtKB-SubCell"/>
</dbReference>
<accession>A0A9D1S4P3</accession>
<keyword evidence="7 8" id="KW-0472">Membrane</keyword>
<protein>
    <recommendedName>
        <fullName evidence="8">Probable membrane transporter protein</fullName>
    </recommendedName>
</protein>
<dbReference type="Pfam" id="PF01925">
    <property type="entry name" value="TauE"/>
    <property type="match status" value="1"/>
</dbReference>
<evidence type="ECO:0000256" key="1">
    <source>
        <dbReference type="ARBA" id="ARBA00004651"/>
    </source>
</evidence>
<feature type="transmembrane region" description="Helical" evidence="8">
    <location>
        <begin position="69"/>
        <end position="88"/>
    </location>
</feature>
<proteinExistence type="inferred from homology"/>
<keyword evidence="6 8" id="KW-1133">Transmembrane helix</keyword>
<dbReference type="AlphaFoldDB" id="A0A9D1S4P3"/>
<dbReference type="Proteomes" id="UP000824123">
    <property type="component" value="Unassembled WGS sequence"/>
</dbReference>
<keyword evidence="3" id="KW-0813">Transport</keyword>
<feature type="transmembrane region" description="Helical" evidence="8">
    <location>
        <begin position="224"/>
        <end position="242"/>
    </location>
</feature>
<name>A0A9D1S4P3_9FIRM</name>
<comment type="similarity">
    <text evidence="2 8">Belongs to the 4-toluene sulfonate uptake permease (TSUP) (TC 2.A.102) family.</text>
</comment>
<comment type="subcellular location">
    <subcellularLocation>
        <location evidence="1 8">Cell membrane</location>
        <topology evidence="1 8">Multi-pass membrane protein</topology>
    </subcellularLocation>
</comment>
<reference evidence="9" key="1">
    <citation type="submission" date="2020-10" db="EMBL/GenBank/DDBJ databases">
        <authorList>
            <person name="Gilroy R."/>
        </authorList>
    </citation>
    <scope>NUCLEOTIDE SEQUENCE</scope>
    <source>
        <strain evidence="9">ChiSxjej2B14-8506</strain>
    </source>
</reference>
<evidence type="ECO:0000256" key="2">
    <source>
        <dbReference type="ARBA" id="ARBA00009142"/>
    </source>
</evidence>
<dbReference type="InterPro" id="IPR002781">
    <property type="entry name" value="TM_pro_TauE-like"/>
</dbReference>
<dbReference type="PANTHER" id="PTHR30269">
    <property type="entry name" value="TRANSMEMBRANE PROTEIN YFCA"/>
    <property type="match status" value="1"/>
</dbReference>